<evidence type="ECO:0000313" key="4">
    <source>
        <dbReference type="Proteomes" id="UP000198319"/>
    </source>
</evidence>
<proteinExistence type="predicted"/>
<gene>
    <name evidence="2" type="ORF">B0A71_09905</name>
    <name evidence="1" type="ORF">BHE19_18950</name>
</gene>
<accession>A0A1S1J1J0</accession>
<dbReference type="STRING" id="1278819.BHE19_18950"/>
<reference evidence="2 4" key="3">
    <citation type="submission" date="2016-11" db="EMBL/GenBank/DDBJ databases">
        <title>Whole genomes of Flavobacteriaceae.</title>
        <authorList>
            <person name="Stine C."/>
            <person name="Li C."/>
            <person name="Tadesse D."/>
        </authorList>
    </citation>
    <scope>NUCLEOTIDE SEQUENCE [LARGE SCALE GENOMIC DNA]</scope>
    <source>
        <strain evidence="2 4">ATCC BAA-2541</strain>
    </source>
</reference>
<dbReference type="OrthoDB" id="6402248at2"/>
<reference evidence="1" key="1">
    <citation type="submission" date="2016-09" db="EMBL/GenBank/DDBJ databases">
        <authorList>
            <person name="Capua I."/>
            <person name="De Benedictis P."/>
            <person name="Joannis T."/>
            <person name="Lombin L.H."/>
            <person name="Cattoli G."/>
        </authorList>
    </citation>
    <scope>NUCLEOTIDE SEQUENCE [LARGE SCALE GENOMIC DNA]</scope>
    <source>
        <strain evidence="1">MSU</strain>
    </source>
</reference>
<name>A0A1S1J1J0_9FLAO</name>
<organism evidence="1 3">
    <name type="scientific">Flavobacterium tructae</name>
    <dbReference type="NCBI Taxonomy" id="1114873"/>
    <lineage>
        <taxon>Bacteria</taxon>
        <taxon>Pseudomonadati</taxon>
        <taxon>Bacteroidota</taxon>
        <taxon>Flavobacteriia</taxon>
        <taxon>Flavobacteriales</taxon>
        <taxon>Flavobacteriaceae</taxon>
        <taxon>Flavobacterium</taxon>
    </lineage>
</organism>
<protein>
    <submittedName>
        <fullName evidence="1">Diadenosine tetraphosphate hydrolase</fullName>
    </submittedName>
</protein>
<dbReference type="RefSeq" id="WP_070908755.1">
    <property type="nucleotide sequence ID" value="NZ_MIKE01000028.1"/>
</dbReference>
<evidence type="ECO:0000313" key="2">
    <source>
        <dbReference type="EMBL" id="OXB19750.1"/>
    </source>
</evidence>
<sequence>MIDFTTIDYLKNGNNRQIQAYEILTQYHILSDIAEFEPILAGTIPIAIDIESSDLDIICYWKNKTKFIEKLHVAFGSENNYTIRETIIDNRESIIASFRIGPFEFEIFGQNIPTQQQNAYLHMLIEHEILQSKDETFRSEIIKLKQKGYKTEPAFAFLLGLNGDPYAELLKYKI</sequence>
<dbReference type="Proteomes" id="UP000180252">
    <property type="component" value="Unassembled WGS sequence"/>
</dbReference>
<dbReference type="InterPro" id="IPR025365">
    <property type="entry name" value="DUF4269"/>
</dbReference>
<reference evidence="3" key="2">
    <citation type="submission" date="2016-09" db="EMBL/GenBank/DDBJ databases">
        <authorList>
            <person name="Chen S."/>
            <person name="Walker E."/>
        </authorList>
    </citation>
    <scope>NUCLEOTIDE SEQUENCE [LARGE SCALE GENOMIC DNA]</scope>
    <source>
        <strain evidence="3">MSU</strain>
    </source>
</reference>
<dbReference type="GO" id="GO:0016787">
    <property type="term" value="F:hydrolase activity"/>
    <property type="evidence" value="ECO:0007669"/>
    <property type="project" value="UniProtKB-KW"/>
</dbReference>
<dbReference type="AlphaFoldDB" id="A0A1S1J1J0"/>
<dbReference type="Proteomes" id="UP000198319">
    <property type="component" value="Unassembled WGS sequence"/>
</dbReference>
<dbReference type="EMBL" id="MUHG01000017">
    <property type="protein sequence ID" value="OXB19750.1"/>
    <property type="molecule type" value="Genomic_DNA"/>
</dbReference>
<keyword evidence="4" id="KW-1185">Reference proteome</keyword>
<evidence type="ECO:0000313" key="3">
    <source>
        <dbReference type="Proteomes" id="UP000180252"/>
    </source>
</evidence>
<keyword evidence="1" id="KW-0378">Hydrolase</keyword>
<comment type="caution">
    <text evidence="1">The sequence shown here is derived from an EMBL/GenBank/DDBJ whole genome shotgun (WGS) entry which is preliminary data.</text>
</comment>
<evidence type="ECO:0000313" key="1">
    <source>
        <dbReference type="EMBL" id="OHT43369.1"/>
    </source>
</evidence>
<dbReference type="Pfam" id="PF14091">
    <property type="entry name" value="DUF4269"/>
    <property type="match status" value="1"/>
</dbReference>
<dbReference type="EMBL" id="MIKE01000028">
    <property type="protein sequence ID" value="OHT43369.1"/>
    <property type="molecule type" value="Genomic_DNA"/>
</dbReference>